<feature type="compositionally biased region" description="Basic and acidic residues" evidence="5">
    <location>
        <begin position="14"/>
        <end position="24"/>
    </location>
</feature>
<dbReference type="RefSeq" id="WP_015849879.1">
    <property type="nucleotide sequence ID" value="NC_012883.1"/>
</dbReference>
<evidence type="ECO:0000259" key="6">
    <source>
        <dbReference type="Pfam" id="PF01420"/>
    </source>
</evidence>
<dbReference type="AlphaFoldDB" id="C6A4W8"/>
<dbReference type="STRING" id="604354.TSIB_1612"/>
<evidence type="ECO:0000256" key="4">
    <source>
        <dbReference type="SAM" id="Coils"/>
    </source>
</evidence>
<dbReference type="InterPro" id="IPR044946">
    <property type="entry name" value="Restrct_endonuc_typeI_TRD_sf"/>
</dbReference>
<dbReference type="CDD" id="cd17296">
    <property type="entry name" value="RMtype1_S_MmaC5ORF1169P_TRD1-CR1_like"/>
    <property type="match status" value="1"/>
</dbReference>
<sequence length="434" mass="49670">MKEKPLTAFLSSEKAAEKKPEKPAKKGKVKGPWELPEGWRWVRLGDIAELKAGGTPSRRVKEYWENGTIPWVKISDIPDSGLVEKTEEKITELGLKNSSAKLLSPGTILFSIFATISKVGILKIPAATNQAIVGIIPKISIDRGYLFYSLKYFGQELVYQGRGGVQDNINMRILSKLKIPLPPIEEQKRIVAKLDEVHRRLEEAKRLAREAREEAERLMASALHEVFSKAEEKGWEWTTIGKVSREMKPGFARNKKHISRDGVPHLRPNNVDVGRLNLKKIVKVTLDDKINIEEYYLKKGDVLFNNTNSFELVGRAAIVPEDLKYGYSNHITRIRVKKEVILPEWLTLAINYLWMQGYFREVCTRWVGQAGVNMNTLAKTRIPLPSLEEQKRIVSYLDSIQERAQKLVKLYEEREKELEKLFPAILDKAFRGEL</sequence>
<dbReference type="REBASE" id="21170">
    <property type="entry name" value="S.TsiORF1611P"/>
</dbReference>
<organism evidence="7 8">
    <name type="scientific">Thermococcus sibiricus (strain DSM 12597 / MM 739)</name>
    <dbReference type="NCBI Taxonomy" id="604354"/>
    <lineage>
        <taxon>Archaea</taxon>
        <taxon>Methanobacteriati</taxon>
        <taxon>Methanobacteriota</taxon>
        <taxon>Thermococci</taxon>
        <taxon>Thermococcales</taxon>
        <taxon>Thermococcaceae</taxon>
        <taxon>Thermococcus</taxon>
    </lineage>
</organism>
<keyword evidence="4" id="KW-0175">Coiled coil</keyword>
<feature type="domain" description="Type I restriction modification DNA specificity" evidence="6">
    <location>
        <begin position="36"/>
        <end position="205"/>
    </location>
</feature>
<dbReference type="Pfam" id="PF01420">
    <property type="entry name" value="Methylase_S"/>
    <property type="match status" value="2"/>
</dbReference>
<comment type="similarity">
    <text evidence="1">Belongs to the type-I restriction system S methylase family.</text>
</comment>
<feature type="coiled-coil region" evidence="4">
    <location>
        <begin position="184"/>
        <end position="225"/>
    </location>
</feature>
<dbReference type="eggNOG" id="arCOG02626">
    <property type="taxonomic scope" value="Archaea"/>
</dbReference>
<keyword evidence="8" id="KW-1185">Reference proteome</keyword>
<name>C6A4W8_THESM</name>
<evidence type="ECO:0000313" key="8">
    <source>
        <dbReference type="Proteomes" id="UP000009079"/>
    </source>
</evidence>
<reference evidence="7 8" key="1">
    <citation type="journal article" date="2009" name="Appl. Environ. Microbiol.">
        <title>Metabolic versatility and indigenous origin of the archaeon Thermococcus sibiricus, isolated from a siberian oil reservoir, as revealed by genome analysis.</title>
        <authorList>
            <person name="Mardanov A.V."/>
            <person name="Ravin N.V."/>
            <person name="Svetlitchnyi V.A."/>
            <person name="Beletsky A.V."/>
            <person name="Miroshnichenko M.L."/>
            <person name="Bonch-Osmolovskaya E.A."/>
            <person name="Skryabin K.G."/>
        </authorList>
    </citation>
    <scope>NUCLEOTIDE SEQUENCE [LARGE SCALE GENOMIC DNA]</scope>
    <source>
        <strain evidence="8">DSM 12597 / MM 739</strain>
    </source>
</reference>
<dbReference type="GO" id="GO:0003677">
    <property type="term" value="F:DNA binding"/>
    <property type="evidence" value="ECO:0007669"/>
    <property type="project" value="UniProtKB-KW"/>
</dbReference>
<feature type="domain" description="Type I restriction modification DNA specificity" evidence="6">
    <location>
        <begin position="251"/>
        <end position="402"/>
    </location>
</feature>
<evidence type="ECO:0000256" key="2">
    <source>
        <dbReference type="ARBA" id="ARBA00022747"/>
    </source>
</evidence>
<feature type="region of interest" description="Disordered" evidence="5">
    <location>
        <begin position="1"/>
        <end position="31"/>
    </location>
</feature>
<accession>C6A4W8</accession>
<evidence type="ECO:0000313" key="7">
    <source>
        <dbReference type="EMBL" id="ACS90663.1"/>
    </source>
</evidence>
<dbReference type="PANTHER" id="PTHR30408:SF12">
    <property type="entry name" value="TYPE I RESTRICTION ENZYME MJAVIII SPECIFICITY SUBUNIT"/>
    <property type="match status" value="1"/>
</dbReference>
<evidence type="ECO:0000256" key="1">
    <source>
        <dbReference type="ARBA" id="ARBA00010923"/>
    </source>
</evidence>
<keyword evidence="3" id="KW-0238">DNA-binding</keyword>
<dbReference type="Proteomes" id="UP000009079">
    <property type="component" value="Chromosome"/>
</dbReference>
<dbReference type="InterPro" id="IPR000055">
    <property type="entry name" value="Restrct_endonuc_typeI_TRD"/>
</dbReference>
<evidence type="ECO:0000256" key="5">
    <source>
        <dbReference type="SAM" id="MobiDB-lite"/>
    </source>
</evidence>
<keyword evidence="2" id="KW-0680">Restriction system</keyword>
<proteinExistence type="inferred from homology"/>
<dbReference type="GO" id="GO:0009307">
    <property type="term" value="P:DNA restriction-modification system"/>
    <property type="evidence" value="ECO:0007669"/>
    <property type="project" value="UniProtKB-KW"/>
</dbReference>
<gene>
    <name evidence="7" type="ordered locus">TSIB_1612</name>
</gene>
<dbReference type="GeneID" id="8096622"/>
<dbReference type="EMBL" id="CP001463">
    <property type="protein sequence ID" value="ACS90663.1"/>
    <property type="molecule type" value="Genomic_DNA"/>
</dbReference>
<dbReference type="SUPFAM" id="SSF116734">
    <property type="entry name" value="DNA methylase specificity domain"/>
    <property type="match status" value="2"/>
</dbReference>
<dbReference type="HOGENOM" id="CLU_021095_10_3_2"/>
<dbReference type="Gene3D" id="3.90.220.20">
    <property type="entry name" value="DNA methylase specificity domains"/>
    <property type="match status" value="2"/>
</dbReference>
<dbReference type="KEGG" id="tsi:TSIB_1612"/>
<evidence type="ECO:0000256" key="3">
    <source>
        <dbReference type="ARBA" id="ARBA00023125"/>
    </source>
</evidence>
<dbReference type="InterPro" id="IPR052021">
    <property type="entry name" value="Type-I_RS_S_subunit"/>
</dbReference>
<protein>
    <submittedName>
        <fullName evidence="7">Putative type I specificity subunit HsdS</fullName>
    </submittedName>
</protein>
<dbReference type="OrthoDB" id="84651at2157"/>
<dbReference type="PANTHER" id="PTHR30408">
    <property type="entry name" value="TYPE-1 RESTRICTION ENZYME ECOKI SPECIFICITY PROTEIN"/>
    <property type="match status" value="1"/>
</dbReference>